<evidence type="ECO:0000313" key="9">
    <source>
        <dbReference type="Proteomes" id="UP000623795"/>
    </source>
</evidence>
<dbReference type="Proteomes" id="UP000623795">
    <property type="component" value="Unassembled WGS sequence"/>
</dbReference>
<keyword evidence="3" id="KW-1003">Cell membrane</keyword>
<feature type="transmembrane region" description="Helical" evidence="7">
    <location>
        <begin position="205"/>
        <end position="228"/>
    </location>
</feature>
<feature type="transmembrane region" description="Helical" evidence="7">
    <location>
        <begin position="61"/>
        <end position="87"/>
    </location>
</feature>
<evidence type="ECO:0000313" key="8">
    <source>
        <dbReference type="EMBL" id="NMG42192.1"/>
    </source>
</evidence>
<dbReference type="EMBL" id="WTVN01000001">
    <property type="protein sequence ID" value="NMG42192.1"/>
    <property type="molecule type" value="Genomic_DNA"/>
</dbReference>
<feature type="transmembrane region" description="Helical" evidence="7">
    <location>
        <begin position="181"/>
        <end position="199"/>
    </location>
</feature>
<keyword evidence="6 7" id="KW-0472">Membrane</keyword>
<dbReference type="PANTHER" id="PTHR36838:SF1">
    <property type="entry name" value="SLR1864 PROTEIN"/>
    <property type="match status" value="1"/>
</dbReference>
<feature type="transmembrane region" description="Helical" evidence="7">
    <location>
        <begin position="240"/>
        <end position="257"/>
    </location>
</feature>
<gene>
    <name evidence="8" type="ORF">GPA22_00360</name>
</gene>
<protein>
    <submittedName>
        <fullName evidence="8">AEC family transporter</fullName>
    </submittedName>
</protein>
<organism evidence="8 9">
    <name type="scientific">Aromatoleum toluvorans</name>
    <dbReference type="NCBI Taxonomy" id="92002"/>
    <lineage>
        <taxon>Bacteria</taxon>
        <taxon>Pseudomonadati</taxon>
        <taxon>Pseudomonadota</taxon>
        <taxon>Betaproteobacteria</taxon>
        <taxon>Rhodocyclales</taxon>
        <taxon>Rhodocyclaceae</taxon>
        <taxon>Aromatoleum</taxon>
    </lineage>
</organism>
<dbReference type="PANTHER" id="PTHR36838">
    <property type="entry name" value="AUXIN EFFLUX CARRIER FAMILY PROTEIN"/>
    <property type="match status" value="1"/>
</dbReference>
<sequence length="290" mass="30855">MLLRIVSIVFPIFIIVLAGYAYGRKHRPEMIAANRMNMEVFLPALIFSALAGKSFDLAQNVSLAIGAAVVVLGSGLLAWPLAHAFGFNPKTLVPPVMFNNSGNMGLPLIVLAFGEQALGAALVLMLVETLLQFALHPWLMSRQMRLGALWQEPVFVAATLGITVSLSGFTVLPPIMTASKILGDISIGLMIFSLGVRLSNASVGAWRIGIVGAILTPLTGMAVAWVYGPFGGLTTVEQDILVVFGALPPAVVNFIFAERFNQEPDKVASIVMIGNASALLFVSLVLALRL</sequence>
<keyword evidence="2" id="KW-0813">Transport</keyword>
<feature type="transmembrane region" description="Helical" evidence="7">
    <location>
        <begin position="154"/>
        <end position="172"/>
    </location>
</feature>
<evidence type="ECO:0000256" key="5">
    <source>
        <dbReference type="ARBA" id="ARBA00022989"/>
    </source>
</evidence>
<accession>A0ABX1PU28</accession>
<comment type="subcellular location">
    <subcellularLocation>
        <location evidence="1">Membrane</location>
        <topology evidence="1">Multi-pass membrane protein</topology>
    </subcellularLocation>
</comment>
<feature type="transmembrane region" description="Helical" evidence="7">
    <location>
        <begin position="108"/>
        <end position="134"/>
    </location>
</feature>
<dbReference type="RefSeq" id="WP_169254128.1">
    <property type="nucleotide sequence ID" value="NZ_WTVN01000001.1"/>
</dbReference>
<feature type="transmembrane region" description="Helical" evidence="7">
    <location>
        <begin position="269"/>
        <end position="288"/>
    </location>
</feature>
<feature type="transmembrane region" description="Helical" evidence="7">
    <location>
        <begin position="6"/>
        <end position="23"/>
    </location>
</feature>
<evidence type="ECO:0000256" key="4">
    <source>
        <dbReference type="ARBA" id="ARBA00022692"/>
    </source>
</evidence>
<evidence type="ECO:0000256" key="7">
    <source>
        <dbReference type="SAM" id="Phobius"/>
    </source>
</evidence>
<reference evidence="8 9" key="1">
    <citation type="submission" date="2019-12" db="EMBL/GenBank/DDBJ databases">
        <title>Comparative genomics gives insights into the taxonomy of the Azoarcus-Aromatoleum group and reveals separate origins of nif in the plant-associated Azoarcus and non-plant-associated Aromatoleum sub-groups.</title>
        <authorList>
            <person name="Lafos M."/>
            <person name="Maluk M."/>
            <person name="Batista M."/>
            <person name="Junghare M."/>
            <person name="Carmona M."/>
            <person name="Faoro H."/>
            <person name="Cruz L.M."/>
            <person name="Battistoni F."/>
            <person name="De Souza E."/>
            <person name="Pedrosa F."/>
            <person name="Chen W.-M."/>
            <person name="Poole P.S."/>
            <person name="Dixon R.A."/>
            <person name="James E.K."/>
        </authorList>
    </citation>
    <scope>NUCLEOTIDE SEQUENCE [LARGE SCALE GENOMIC DNA]</scope>
    <source>
        <strain evidence="8 9">Td21</strain>
    </source>
</reference>
<comment type="caution">
    <text evidence="8">The sequence shown here is derived from an EMBL/GenBank/DDBJ whole genome shotgun (WGS) entry which is preliminary data.</text>
</comment>
<dbReference type="Pfam" id="PF03547">
    <property type="entry name" value="Mem_trans"/>
    <property type="match status" value="2"/>
</dbReference>
<name>A0ABX1PU28_9RHOO</name>
<evidence type="ECO:0000256" key="3">
    <source>
        <dbReference type="ARBA" id="ARBA00022475"/>
    </source>
</evidence>
<evidence type="ECO:0000256" key="6">
    <source>
        <dbReference type="ARBA" id="ARBA00023136"/>
    </source>
</evidence>
<keyword evidence="5 7" id="KW-1133">Transmembrane helix</keyword>
<keyword evidence="4 7" id="KW-0812">Transmembrane</keyword>
<evidence type="ECO:0000256" key="2">
    <source>
        <dbReference type="ARBA" id="ARBA00022448"/>
    </source>
</evidence>
<dbReference type="InterPro" id="IPR004776">
    <property type="entry name" value="Mem_transp_PIN-like"/>
</dbReference>
<evidence type="ECO:0000256" key="1">
    <source>
        <dbReference type="ARBA" id="ARBA00004141"/>
    </source>
</evidence>
<keyword evidence="9" id="KW-1185">Reference proteome</keyword>
<proteinExistence type="predicted"/>